<proteinExistence type="predicted"/>
<evidence type="ECO:0000313" key="1">
    <source>
        <dbReference type="EMBL" id="PRY39260.1"/>
    </source>
</evidence>
<comment type="caution">
    <text evidence="1">The sequence shown here is derived from an EMBL/GenBank/DDBJ whole genome shotgun (WGS) entry which is preliminary data.</text>
</comment>
<dbReference type="EMBL" id="PVTE01000008">
    <property type="protein sequence ID" value="PRY39260.1"/>
    <property type="molecule type" value="Genomic_DNA"/>
</dbReference>
<reference evidence="1 2" key="1">
    <citation type="submission" date="2018-03" db="EMBL/GenBank/DDBJ databases">
        <title>Genomic Encyclopedia of Archaeal and Bacterial Type Strains, Phase II (KMG-II): from individual species to whole genera.</title>
        <authorList>
            <person name="Goeker M."/>
        </authorList>
    </citation>
    <scope>NUCLEOTIDE SEQUENCE [LARGE SCALE GENOMIC DNA]</scope>
    <source>
        <strain evidence="1 2">DSM 28354</strain>
    </source>
</reference>
<protein>
    <submittedName>
        <fullName evidence="1">Uncharacterized protein</fullName>
    </submittedName>
</protein>
<dbReference type="OrthoDB" id="965877at2"/>
<evidence type="ECO:0000313" key="2">
    <source>
        <dbReference type="Proteomes" id="UP000238375"/>
    </source>
</evidence>
<dbReference type="Proteomes" id="UP000238375">
    <property type="component" value="Unassembled WGS sequence"/>
</dbReference>
<organism evidence="1 2">
    <name type="scientific">Spirosoma oryzae</name>
    <dbReference type="NCBI Taxonomy" id="1469603"/>
    <lineage>
        <taxon>Bacteria</taxon>
        <taxon>Pseudomonadati</taxon>
        <taxon>Bacteroidota</taxon>
        <taxon>Cytophagia</taxon>
        <taxon>Cytophagales</taxon>
        <taxon>Cytophagaceae</taxon>
        <taxon>Spirosoma</taxon>
    </lineage>
</organism>
<dbReference type="RefSeq" id="WP_106137944.1">
    <property type="nucleotide sequence ID" value="NZ_PVTE01000008.1"/>
</dbReference>
<keyword evidence="2" id="KW-1185">Reference proteome</keyword>
<name>A0A2T0T0R9_9BACT</name>
<gene>
    <name evidence="1" type="ORF">CLV58_108150</name>
</gene>
<accession>A0A2T0T0R9</accession>
<dbReference type="AlphaFoldDB" id="A0A2T0T0R9"/>
<sequence>MKNQVTTKIDALKNQATSQEEFMNQLAQLDEQGQANPELLDQVNGGVGVNQLPFPVLGLWLDPTTTQPF</sequence>